<dbReference type="FunFam" id="1.10.10.1410:FF:000002">
    <property type="entry name" value="60S acidic ribosomal protein P2"/>
    <property type="match status" value="1"/>
</dbReference>
<dbReference type="GO" id="GO:0030295">
    <property type="term" value="F:protein kinase activator activity"/>
    <property type="evidence" value="ECO:0007669"/>
    <property type="project" value="TreeGrafter"/>
</dbReference>
<sequence length="88" mass="9154">MSIGDQACNLAALNLYDDRIPITHAEKISTLVKSAKISVEYYWATLFVNLLEKRSIDDLILSIVSGGGGPSVAVAAPAACGCGSATPE</sequence>
<name>A0AAP0BL53_9ASPA</name>
<comment type="subunit">
    <text evidence="2">P1 and P2 exist as dimers at the large ribosomal subunit.</text>
</comment>
<dbReference type="Gene3D" id="1.10.10.1410">
    <property type="match status" value="1"/>
</dbReference>
<dbReference type="Pfam" id="PF00428">
    <property type="entry name" value="Ribosomal_60s"/>
    <property type="match status" value="1"/>
</dbReference>
<dbReference type="GO" id="GO:0002181">
    <property type="term" value="P:cytoplasmic translation"/>
    <property type="evidence" value="ECO:0007669"/>
    <property type="project" value="TreeGrafter"/>
</dbReference>
<evidence type="ECO:0000313" key="6">
    <source>
        <dbReference type="Proteomes" id="UP001418222"/>
    </source>
</evidence>
<dbReference type="Proteomes" id="UP001418222">
    <property type="component" value="Unassembled WGS sequence"/>
</dbReference>
<reference evidence="5 6" key="1">
    <citation type="journal article" date="2022" name="Nat. Plants">
        <title>Genomes of leafy and leafless Platanthera orchids illuminate the evolution of mycoheterotrophy.</title>
        <authorList>
            <person name="Li M.H."/>
            <person name="Liu K.W."/>
            <person name="Li Z."/>
            <person name="Lu H.C."/>
            <person name="Ye Q.L."/>
            <person name="Zhang D."/>
            <person name="Wang J.Y."/>
            <person name="Li Y.F."/>
            <person name="Zhong Z.M."/>
            <person name="Liu X."/>
            <person name="Yu X."/>
            <person name="Liu D.K."/>
            <person name="Tu X.D."/>
            <person name="Liu B."/>
            <person name="Hao Y."/>
            <person name="Liao X.Y."/>
            <person name="Jiang Y.T."/>
            <person name="Sun W.H."/>
            <person name="Chen J."/>
            <person name="Chen Y.Q."/>
            <person name="Ai Y."/>
            <person name="Zhai J.W."/>
            <person name="Wu S.S."/>
            <person name="Zhou Z."/>
            <person name="Hsiao Y.Y."/>
            <person name="Wu W.L."/>
            <person name="Chen Y.Y."/>
            <person name="Lin Y.F."/>
            <person name="Hsu J.L."/>
            <person name="Li C.Y."/>
            <person name="Wang Z.W."/>
            <person name="Zhao X."/>
            <person name="Zhong W.Y."/>
            <person name="Ma X.K."/>
            <person name="Ma L."/>
            <person name="Huang J."/>
            <person name="Chen G.Z."/>
            <person name="Huang M.Z."/>
            <person name="Huang L."/>
            <person name="Peng D.H."/>
            <person name="Luo Y.B."/>
            <person name="Zou S.Q."/>
            <person name="Chen S.P."/>
            <person name="Lan S."/>
            <person name="Tsai W.C."/>
            <person name="Van de Peer Y."/>
            <person name="Liu Z.J."/>
        </authorList>
    </citation>
    <scope>NUCLEOTIDE SEQUENCE [LARGE SCALE GENOMIC DNA]</scope>
    <source>
        <strain evidence="5">Lor287</strain>
    </source>
</reference>
<keyword evidence="4" id="KW-0687">Ribonucleoprotein</keyword>
<dbReference type="AlphaFoldDB" id="A0AAP0BL53"/>
<dbReference type="GO" id="GO:0043021">
    <property type="term" value="F:ribonucleoprotein complex binding"/>
    <property type="evidence" value="ECO:0007669"/>
    <property type="project" value="TreeGrafter"/>
</dbReference>
<protein>
    <submittedName>
        <fullName evidence="5">60S acidic ribosomal protein P1</fullName>
    </submittedName>
</protein>
<accession>A0AAP0BL53</accession>
<keyword evidence="6" id="KW-1185">Reference proteome</keyword>
<dbReference type="EMBL" id="JBBWWQ010000007">
    <property type="protein sequence ID" value="KAK8942438.1"/>
    <property type="molecule type" value="Genomic_DNA"/>
</dbReference>
<organism evidence="5 6">
    <name type="scientific">Platanthera zijinensis</name>
    <dbReference type="NCBI Taxonomy" id="2320716"/>
    <lineage>
        <taxon>Eukaryota</taxon>
        <taxon>Viridiplantae</taxon>
        <taxon>Streptophyta</taxon>
        <taxon>Embryophyta</taxon>
        <taxon>Tracheophyta</taxon>
        <taxon>Spermatophyta</taxon>
        <taxon>Magnoliopsida</taxon>
        <taxon>Liliopsida</taxon>
        <taxon>Asparagales</taxon>
        <taxon>Orchidaceae</taxon>
        <taxon>Orchidoideae</taxon>
        <taxon>Orchideae</taxon>
        <taxon>Orchidinae</taxon>
        <taxon>Platanthera</taxon>
    </lineage>
</organism>
<evidence type="ECO:0000256" key="4">
    <source>
        <dbReference type="ARBA" id="ARBA00023274"/>
    </source>
</evidence>
<keyword evidence="3 5" id="KW-0689">Ribosomal protein</keyword>
<evidence type="ECO:0000256" key="3">
    <source>
        <dbReference type="ARBA" id="ARBA00022980"/>
    </source>
</evidence>
<comment type="caution">
    <text evidence="5">The sequence shown here is derived from an EMBL/GenBank/DDBJ whole genome shotgun (WGS) entry which is preliminary data.</text>
</comment>
<dbReference type="InterPro" id="IPR038716">
    <property type="entry name" value="P1/P2_N_sf"/>
</dbReference>
<dbReference type="GO" id="GO:0003735">
    <property type="term" value="F:structural constituent of ribosome"/>
    <property type="evidence" value="ECO:0007669"/>
    <property type="project" value="TreeGrafter"/>
</dbReference>
<proteinExistence type="inferred from homology"/>
<evidence type="ECO:0000256" key="2">
    <source>
        <dbReference type="ARBA" id="ARBA00011266"/>
    </source>
</evidence>
<dbReference type="GO" id="GO:0022625">
    <property type="term" value="C:cytosolic large ribosomal subunit"/>
    <property type="evidence" value="ECO:0007669"/>
    <property type="project" value="TreeGrafter"/>
</dbReference>
<evidence type="ECO:0000313" key="5">
    <source>
        <dbReference type="EMBL" id="KAK8942438.1"/>
    </source>
</evidence>
<dbReference type="PANTHER" id="PTHR45696">
    <property type="entry name" value="60S ACIDIC RIBOSOMAL PROTEIN P1"/>
    <property type="match status" value="1"/>
</dbReference>
<dbReference type="CDD" id="cd05831">
    <property type="entry name" value="Ribosomal_P1"/>
    <property type="match status" value="1"/>
</dbReference>
<evidence type="ECO:0000256" key="1">
    <source>
        <dbReference type="ARBA" id="ARBA00005436"/>
    </source>
</evidence>
<gene>
    <name evidence="5" type="primary">RPP1A</name>
    <name evidence="5" type="ORF">KSP39_PZI009572</name>
</gene>
<comment type="similarity">
    <text evidence="1">Belongs to the eukaryotic ribosomal protein P1/P2 family.</text>
</comment>
<dbReference type="PANTHER" id="PTHR45696:SF10">
    <property type="entry name" value="LARGE RIBOSOMAL SUBUNIT PROTEIN P1"/>
    <property type="match status" value="1"/>
</dbReference>